<evidence type="ECO:0000313" key="2">
    <source>
        <dbReference type="Proteomes" id="UP000006101"/>
    </source>
</evidence>
<reference evidence="1 2" key="1">
    <citation type="journal article" date="2012" name="J. Bacteriol.">
        <title>Draft Genome Sequence of an Ammonia-Oxidizing Archaeon, "Candidatus Nitrosopumilus koreensis" AR1, from Marine Sediment.</title>
        <authorList>
            <person name="Park S.J."/>
            <person name="Kim J.G."/>
            <person name="Jung M.Y."/>
            <person name="Kim S.J."/>
            <person name="Cha I.T."/>
            <person name="Kwon K."/>
            <person name="Lee J.H."/>
            <person name="Rhee S.K."/>
        </authorList>
    </citation>
    <scope>NUCLEOTIDE SEQUENCE [LARGE SCALE GENOMIC DNA]</scope>
    <source>
        <strain evidence="1 2">AR1</strain>
    </source>
</reference>
<gene>
    <name evidence="1" type="ORF">NKOR_03975</name>
</gene>
<sequence>MSIYKHDKNMAVIKKQNSKVRKDKNSKNIKKTLKTKTNPNTKKLTKHVIWMEKKGRVKKNNDLDLKEKFRKELEKKQFEPSMKMLIRITESIKQKGSRNKTTLSRDTKTNYTRLTKHVVWMEKKGLVESEIKNHSIAIALTSKGRFFVDTIL</sequence>
<keyword evidence="2" id="KW-1185">Reference proteome</keyword>
<dbReference type="AlphaFoldDB" id="K0B6T3"/>
<proteinExistence type="predicted"/>
<dbReference type="KEGG" id="nkr:NKOR_03975"/>
<organism evidence="1 2">
    <name type="scientific">Candidatus Nitrosopumilus koreensis AR1</name>
    <dbReference type="NCBI Taxonomy" id="1229908"/>
    <lineage>
        <taxon>Archaea</taxon>
        <taxon>Nitrososphaerota</taxon>
        <taxon>Nitrososphaeria</taxon>
        <taxon>Nitrosopumilales</taxon>
        <taxon>Nitrosopumilaceae</taxon>
        <taxon>Nitrosopumilus</taxon>
    </lineage>
</organism>
<dbReference type="InterPro" id="IPR036390">
    <property type="entry name" value="WH_DNA-bd_sf"/>
</dbReference>
<dbReference type="HOGENOM" id="CLU_1718123_0_0_2"/>
<protein>
    <recommendedName>
        <fullName evidence="3">ArnR1-like winged helix-turn-helix domain-containing protein</fullName>
    </recommendedName>
</protein>
<dbReference type="STRING" id="1229908.NKOR_03975"/>
<dbReference type="PATRIC" id="fig|1229908.8.peg.855"/>
<dbReference type="InterPro" id="IPR036388">
    <property type="entry name" value="WH-like_DNA-bd_sf"/>
</dbReference>
<dbReference type="Gene3D" id="1.10.10.10">
    <property type="entry name" value="Winged helix-like DNA-binding domain superfamily/Winged helix DNA-binding domain"/>
    <property type="match status" value="1"/>
</dbReference>
<dbReference type="Proteomes" id="UP000006101">
    <property type="component" value="Chromosome"/>
</dbReference>
<dbReference type="SUPFAM" id="SSF46785">
    <property type="entry name" value="Winged helix' DNA-binding domain"/>
    <property type="match status" value="1"/>
</dbReference>
<dbReference type="EMBL" id="CP003842">
    <property type="protein sequence ID" value="AFS80685.1"/>
    <property type="molecule type" value="Genomic_DNA"/>
</dbReference>
<evidence type="ECO:0000313" key="1">
    <source>
        <dbReference type="EMBL" id="AFS80685.1"/>
    </source>
</evidence>
<evidence type="ECO:0008006" key="3">
    <source>
        <dbReference type="Google" id="ProtNLM"/>
    </source>
</evidence>
<accession>K0B6T3</accession>
<name>K0B6T3_9ARCH</name>